<dbReference type="EMBL" id="CADCTB010000143">
    <property type="protein sequence ID" value="CAA9252333.1"/>
    <property type="molecule type" value="Genomic_DNA"/>
</dbReference>
<feature type="compositionally biased region" description="Basic and acidic residues" evidence="1">
    <location>
        <begin position="268"/>
        <end position="283"/>
    </location>
</feature>
<proteinExistence type="predicted"/>
<feature type="compositionally biased region" description="Basic and acidic residues" evidence="1">
    <location>
        <begin position="155"/>
        <end position="171"/>
    </location>
</feature>
<feature type="compositionally biased region" description="Basic and acidic residues" evidence="1">
    <location>
        <begin position="117"/>
        <end position="133"/>
    </location>
</feature>
<evidence type="ECO:0000313" key="2">
    <source>
        <dbReference type="EMBL" id="CAA9252333.1"/>
    </source>
</evidence>
<evidence type="ECO:0000256" key="1">
    <source>
        <dbReference type="SAM" id="MobiDB-lite"/>
    </source>
</evidence>
<feature type="non-terminal residue" evidence="2">
    <location>
        <position position="1"/>
    </location>
</feature>
<feature type="non-terminal residue" evidence="2">
    <location>
        <position position="305"/>
    </location>
</feature>
<organism evidence="2">
    <name type="scientific">uncultured Acidimicrobiales bacterium</name>
    <dbReference type="NCBI Taxonomy" id="310071"/>
    <lineage>
        <taxon>Bacteria</taxon>
        <taxon>Bacillati</taxon>
        <taxon>Actinomycetota</taxon>
        <taxon>Acidimicrobiia</taxon>
        <taxon>Acidimicrobiales</taxon>
        <taxon>environmental samples</taxon>
    </lineage>
</organism>
<accession>A0A6J4II58</accession>
<dbReference type="AlphaFoldDB" id="A0A6J4II58"/>
<protein>
    <submittedName>
        <fullName evidence="2">Uncharacterized protein</fullName>
    </submittedName>
</protein>
<name>A0A6J4II58_9ACTN</name>
<gene>
    <name evidence="2" type="ORF">AVDCRST_MAG10-2316</name>
</gene>
<feature type="region of interest" description="Disordered" evidence="1">
    <location>
        <begin position="1"/>
        <end position="283"/>
    </location>
</feature>
<reference evidence="2" key="1">
    <citation type="submission" date="2020-02" db="EMBL/GenBank/DDBJ databases">
        <authorList>
            <person name="Meier V. D."/>
        </authorList>
    </citation>
    <scope>NUCLEOTIDE SEQUENCE</scope>
    <source>
        <strain evidence="2">AVDCRST_MAG10</strain>
    </source>
</reference>
<sequence length="305" mass="33535">DPAHRPGNGQDAHLRGRPHPPLRGVSALGYRADARPRPEVPPLGVRPPAGGSGGGRPRPGHTRRPDADDHTAAAPGGRRAGGGHHDPQDRPGRHRRRGRGGRGAEEGNRPLSRHQAAGRERERSPGRPPDHLRPPVQPARRTGGGRRDHLRHHQGRDLPVHRVGEEGRHAGDGGGSRPHPRQPTDPHHLPSQVQRRAAADRRGPAGRATRRRPGGAGGHHPERHPAPHQRAGRRTGTGGAVRRRRRQPPGHRLGHPGRQRVAGRLGHRPLDRPPLDRLHRRRPDLLRHAVRLLRERRPPTSSQRV</sequence>
<feature type="compositionally biased region" description="Basic residues" evidence="1">
    <location>
        <begin position="241"/>
        <end position="258"/>
    </location>
</feature>